<evidence type="ECO:0000259" key="9">
    <source>
        <dbReference type="PROSITE" id="PS51192"/>
    </source>
</evidence>
<evidence type="ECO:0000313" key="12">
    <source>
        <dbReference type="EMBL" id="OAK58520.1"/>
    </source>
</evidence>
<comment type="caution">
    <text evidence="12">The sequence shown here is derived from an EMBL/GenBank/DDBJ whole genome shotgun (WGS) entry which is preliminary data.</text>
</comment>
<evidence type="ECO:0000256" key="7">
    <source>
        <dbReference type="RuleBase" id="RU000492"/>
    </source>
</evidence>
<dbReference type="InterPro" id="IPR001650">
    <property type="entry name" value="Helicase_C-like"/>
</dbReference>
<keyword evidence="4 7" id="KW-0067">ATP-binding</keyword>
<comment type="similarity">
    <text evidence="5 7">Belongs to the DEAD box helicase family.</text>
</comment>
<dbReference type="PROSITE" id="PS51194">
    <property type="entry name" value="HELICASE_CTER"/>
    <property type="match status" value="1"/>
</dbReference>
<evidence type="ECO:0000256" key="8">
    <source>
        <dbReference type="SAM" id="MobiDB-lite"/>
    </source>
</evidence>
<feature type="domain" description="Helicase ATP-binding" evidence="9">
    <location>
        <begin position="32"/>
        <end position="209"/>
    </location>
</feature>
<evidence type="ECO:0000256" key="1">
    <source>
        <dbReference type="ARBA" id="ARBA00022741"/>
    </source>
</evidence>
<dbReference type="EMBL" id="LVHG01000079">
    <property type="protein sequence ID" value="OAK58520.1"/>
    <property type="molecule type" value="Genomic_DNA"/>
</dbReference>
<keyword evidence="1 7" id="KW-0547">Nucleotide-binding</keyword>
<dbReference type="InterPro" id="IPR044742">
    <property type="entry name" value="DEAD/DEAH_RhlB"/>
</dbReference>
<evidence type="ECO:0000256" key="6">
    <source>
        <dbReference type="PROSITE-ProRule" id="PRU00552"/>
    </source>
</evidence>
<dbReference type="RefSeq" id="WP_081270677.1">
    <property type="nucleotide sequence ID" value="NZ_LVHG01000079.1"/>
</dbReference>
<name>A0AA91I8A6_VARPD</name>
<dbReference type="Pfam" id="PF00270">
    <property type="entry name" value="DEAD"/>
    <property type="match status" value="1"/>
</dbReference>
<dbReference type="Gene3D" id="3.40.50.300">
    <property type="entry name" value="P-loop containing nucleotide triphosphate hydrolases"/>
    <property type="match status" value="2"/>
</dbReference>
<dbReference type="GO" id="GO:0016787">
    <property type="term" value="F:hydrolase activity"/>
    <property type="evidence" value="ECO:0007669"/>
    <property type="project" value="UniProtKB-KW"/>
</dbReference>
<dbReference type="InterPro" id="IPR011545">
    <property type="entry name" value="DEAD/DEAH_box_helicase_dom"/>
</dbReference>
<dbReference type="GO" id="GO:0005524">
    <property type="term" value="F:ATP binding"/>
    <property type="evidence" value="ECO:0007669"/>
    <property type="project" value="UniProtKB-KW"/>
</dbReference>
<evidence type="ECO:0000259" key="10">
    <source>
        <dbReference type="PROSITE" id="PS51194"/>
    </source>
</evidence>
<dbReference type="GO" id="GO:0005829">
    <property type="term" value="C:cytosol"/>
    <property type="evidence" value="ECO:0007669"/>
    <property type="project" value="TreeGrafter"/>
</dbReference>
<feature type="domain" description="DEAD-box RNA helicase Q" evidence="11">
    <location>
        <begin position="1"/>
        <end position="29"/>
    </location>
</feature>
<dbReference type="SMART" id="SM00487">
    <property type="entry name" value="DEXDc"/>
    <property type="match status" value="1"/>
</dbReference>
<proteinExistence type="inferred from homology"/>
<dbReference type="Pfam" id="PF00271">
    <property type="entry name" value="Helicase_C"/>
    <property type="match status" value="1"/>
</dbReference>
<sequence length="427" mass="45564">MPFDSLGLAPALVHAAAESGYAAPTAIQAAAIPAILQGRDVRGSAQTGSGKTAAFSLPLLQRLGAERAQGASRRVRALVLVPTRELAAQVGETLRSLAQHLPERLKIVVAFGGVSINPQMMSLRGGADIVVATPGRLLDLADHNALRLDAVATLVLDEADRLFDLGFAEELGRILAMLPKQRQNLLFSATFPPAIQALADATLRDPAVIDVQGEPGTEPNIVQRVIEVDAARRTQLLRHLLKQHEGEWDRVLVFVATQHAAQTVAEKLYKNGIYAVPFHGDIAQGTRTDILAQFKQSRWDVVIATDLAARGIDIAQLPVVINYDLPRSPTDYIHRIGRTGRAGESGLAISFVSAASEAHFRLIEKRQGLSLPREQVEGFEPTEVAPPVVDASGTGGIKGKRPSKKDKLRAAAAKAAVRDTAGGKSEG</sequence>
<keyword evidence="2 7" id="KW-0378">Hydrolase</keyword>
<dbReference type="GO" id="GO:0003676">
    <property type="term" value="F:nucleic acid binding"/>
    <property type="evidence" value="ECO:0007669"/>
    <property type="project" value="InterPro"/>
</dbReference>
<feature type="region of interest" description="Disordered" evidence="8">
    <location>
        <begin position="381"/>
        <end position="427"/>
    </location>
</feature>
<protein>
    <submittedName>
        <fullName evidence="12">RNA helicase</fullName>
    </submittedName>
</protein>
<dbReference type="InterPro" id="IPR050079">
    <property type="entry name" value="DEAD_box_RNA_helicase"/>
</dbReference>
<dbReference type="GO" id="GO:0003724">
    <property type="term" value="F:RNA helicase activity"/>
    <property type="evidence" value="ECO:0007669"/>
    <property type="project" value="InterPro"/>
</dbReference>
<gene>
    <name evidence="12" type="ORF">A3K87_28305</name>
</gene>
<dbReference type="PANTHER" id="PTHR47959:SF13">
    <property type="entry name" value="ATP-DEPENDENT RNA HELICASE RHLE"/>
    <property type="match status" value="1"/>
</dbReference>
<feature type="domain" description="Helicase C-terminal" evidence="10">
    <location>
        <begin position="236"/>
        <end position="387"/>
    </location>
</feature>
<dbReference type="AlphaFoldDB" id="A0AA91I8A6"/>
<dbReference type="CDD" id="cd00268">
    <property type="entry name" value="DEADc"/>
    <property type="match status" value="1"/>
</dbReference>
<organism evidence="12 13">
    <name type="scientific">Variovorax paradoxus</name>
    <dbReference type="NCBI Taxonomy" id="34073"/>
    <lineage>
        <taxon>Bacteria</taxon>
        <taxon>Pseudomonadati</taxon>
        <taxon>Pseudomonadota</taxon>
        <taxon>Betaproteobacteria</taxon>
        <taxon>Burkholderiales</taxon>
        <taxon>Comamonadaceae</taxon>
        <taxon>Variovorax</taxon>
    </lineage>
</organism>
<reference evidence="12 13" key="1">
    <citation type="submission" date="2016-03" db="EMBL/GenBank/DDBJ databases">
        <title>Genome sequence of Variovorax paradoxus KB5.</title>
        <authorList>
            <person name="Jeong H."/>
            <person name="Hong C.E."/>
            <person name="Jo S.H."/>
            <person name="Park J.M."/>
        </authorList>
    </citation>
    <scope>NUCLEOTIDE SEQUENCE [LARGE SCALE GENOMIC DNA]</scope>
    <source>
        <strain evidence="12 13">KB5</strain>
    </source>
</reference>
<dbReference type="SUPFAM" id="SSF52540">
    <property type="entry name" value="P-loop containing nucleoside triphosphate hydrolases"/>
    <property type="match status" value="1"/>
</dbReference>
<dbReference type="InterPro" id="IPR014014">
    <property type="entry name" value="RNA_helicase_DEAD_Q_motif"/>
</dbReference>
<dbReference type="PANTHER" id="PTHR47959">
    <property type="entry name" value="ATP-DEPENDENT RNA HELICASE RHLE-RELATED"/>
    <property type="match status" value="1"/>
</dbReference>
<dbReference type="PROSITE" id="PS51192">
    <property type="entry name" value="HELICASE_ATP_BIND_1"/>
    <property type="match status" value="1"/>
</dbReference>
<evidence type="ECO:0000259" key="11">
    <source>
        <dbReference type="PROSITE" id="PS51195"/>
    </source>
</evidence>
<evidence type="ECO:0000313" key="13">
    <source>
        <dbReference type="Proteomes" id="UP000077852"/>
    </source>
</evidence>
<dbReference type="SMART" id="SM00490">
    <property type="entry name" value="HELICc"/>
    <property type="match status" value="1"/>
</dbReference>
<dbReference type="CDD" id="cd18787">
    <property type="entry name" value="SF2_C_DEAD"/>
    <property type="match status" value="1"/>
</dbReference>
<keyword evidence="3 7" id="KW-0347">Helicase</keyword>
<dbReference type="Proteomes" id="UP000077852">
    <property type="component" value="Unassembled WGS sequence"/>
</dbReference>
<feature type="compositionally biased region" description="Basic residues" evidence="8">
    <location>
        <begin position="398"/>
        <end position="407"/>
    </location>
</feature>
<feature type="short sequence motif" description="Q motif" evidence="6">
    <location>
        <begin position="1"/>
        <end position="29"/>
    </location>
</feature>
<accession>A0AA91I8A6</accession>
<evidence type="ECO:0000256" key="4">
    <source>
        <dbReference type="ARBA" id="ARBA00022840"/>
    </source>
</evidence>
<dbReference type="InterPro" id="IPR027417">
    <property type="entry name" value="P-loop_NTPase"/>
</dbReference>
<dbReference type="InterPro" id="IPR014001">
    <property type="entry name" value="Helicase_ATP-bd"/>
</dbReference>
<dbReference type="InterPro" id="IPR000629">
    <property type="entry name" value="RNA-helicase_DEAD-box_CS"/>
</dbReference>
<dbReference type="PROSITE" id="PS00039">
    <property type="entry name" value="DEAD_ATP_HELICASE"/>
    <property type="match status" value="1"/>
</dbReference>
<dbReference type="PROSITE" id="PS51195">
    <property type="entry name" value="Q_MOTIF"/>
    <property type="match status" value="1"/>
</dbReference>
<evidence type="ECO:0000256" key="2">
    <source>
        <dbReference type="ARBA" id="ARBA00022801"/>
    </source>
</evidence>
<evidence type="ECO:0000256" key="3">
    <source>
        <dbReference type="ARBA" id="ARBA00022806"/>
    </source>
</evidence>
<evidence type="ECO:0000256" key="5">
    <source>
        <dbReference type="ARBA" id="ARBA00038437"/>
    </source>
</evidence>